<organism evidence="2 4">
    <name type="scientific">Eisenbergiella massiliensis</name>
    <dbReference type="NCBI Taxonomy" id="1720294"/>
    <lineage>
        <taxon>Bacteria</taxon>
        <taxon>Bacillati</taxon>
        <taxon>Bacillota</taxon>
        <taxon>Clostridia</taxon>
        <taxon>Lachnospirales</taxon>
        <taxon>Lachnospiraceae</taxon>
        <taxon>Eisenbergiella</taxon>
    </lineage>
</organism>
<reference evidence="4 5" key="1">
    <citation type="submission" date="2018-08" db="EMBL/GenBank/DDBJ databases">
        <title>A genome reference for cultivated species of the human gut microbiota.</title>
        <authorList>
            <person name="Zou Y."/>
            <person name="Xue W."/>
            <person name="Luo G."/>
        </authorList>
    </citation>
    <scope>NUCLEOTIDE SEQUENCE [LARGE SCALE GENOMIC DNA]</scope>
    <source>
        <strain evidence="3 5">AF26-4BH</strain>
        <strain evidence="2 4">TF05-5AC</strain>
    </source>
</reference>
<dbReference type="GeneID" id="97987595"/>
<keyword evidence="4" id="KW-1185">Reference proteome</keyword>
<dbReference type="EMBL" id="QVLU01000005">
    <property type="protein sequence ID" value="RGE72705.1"/>
    <property type="molecule type" value="Genomic_DNA"/>
</dbReference>
<dbReference type="OrthoDB" id="1976204at2"/>
<name>A0A3E3I4Y0_9FIRM</name>
<dbReference type="EMBL" id="QVLV01000007">
    <property type="protein sequence ID" value="RGE60328.1"/>
    <property type="molecule type" value="Genomic_DNA"/>
</dbReference>
<keyword evidence="1" id="KW-0472">Membrane</keyword>
<accession>A0A3E3I4Y0</accession>
<evidence type="ECO:0000256" key="1">
    <source>
        <dbReference type="SAM" id="Phobius"/>
    </source>
</evidence>
<feature type="transmembrane region" description="Helical" evidence="1">
    <location>
        <begin position="46"/>
        <end position="68"/>
    </location>
</feature>
<dbReference type="Proteomes" id="UP000261166">
    <property type="component" value="Unassembled WGS sequence"/>
</dbReference>
<dbReference type="AlphaFoldDB" id="A0A3E3I4Y0"/>
<evidence type="ECO:0000313" key="2">
    <source>
        <dbReference type="EMBL" id="RGE60328.1"/>
    </source>
</evidence>
<keyword evidence="1" id="KW-0812">Transmembrane</keyword>
<protein>
    <submittedName>
        <fullName evidence="2">Uncharacterized protein</fullName>
    </submittedName>
</protein>
<feature type="transmembrane region" description="Helical" evidence="1">
    <location>
        <begin position="21"/>
        <end position="40"/>
    </location>
</feature>
<dbReference type="RefSeq" id="WP_025491379.1">
    <property type="nucleotide sequence ID" value="NZ_JBKUNB010000012.1"/>
</dbReference>
<evidence type="ECO:0000313" key="4">
    <source>
        <dbReference type="Proteomes" id="UP000260812"/>
    </source>
</evidence>
<evidence type="ECO:0000313" key="3">
    <source>
        <dbReference type="EMBL" id="RGE72705.1"/>
    </source>
</evidence>
<keyword evidence="1" id="KW-1133">Transmembrane helix</keyword>
<sequence>MKHKNMDYDNRYKYKLNMLEPGLTMMKLIGVLFVTGILFWVAGWHWLSSITLFLAGAVFAVLLILLAIEAHQDKVLNDIAMRENNDLEKKYEIG</sequence>
<evidence type="ECO:0000313" key="5">
    <source>
        <dbReference type="Proteomes" id="UP000261166"/>
    </source>
</evidence>
<comment type="caution">
    <text evidence="2">The sequence shown here is derived from an EMBL/GenBank/DDBJ whole genome shotgun (WGS) entry which is preliminary data.</text>
</comment>
<proteinExistence type="predicted"/>
<dbReference type="Proteomes" id="UP000260812">
    <property type="component" value="Unassembled WGS sequence"/>
</dbReference>
<gene>
    <name evidence="3" type="ORF">DWY69_07435</name>
    <name evidence="2" type="ORF">DXC51_12095</name>
</gene>